<name>A0A075UYS1_9PSEU</name>
<organism evidence="2 3">
    <name type="scientific">Amycolatopsis japonica</name>
    <dbReference type="NCBI Taxonomy" id="208439"/>
    <lineage>
        <taxon>Bacteria</taxon>
        <taxon>Bacillati</taxon>
        <taxon>Actinomycetota</taxon>
        <taxon>Actinomycetes</taxon>
        <taxon>Pseudonocardiales</taxon>
        <taxon>Pseudonocardiaceae</taxon>
        <taxon>Amycolatopsis</taxon>
        <taxon>Amycolatopsis japonica group</taxon>
    </lineage>
</organism>
<keyword evidence="3" id="KW-1185">Reference proteome</keyword>
<dbReference type="GO" id="GO:0016491">
    <property type="term" value="F:oxidoreductase activity"/>
    <property type="evidence" value="ECO:0007669"/>
    <property type="project" value="InterPro"/>
</dbReference>
<dbReference type="eggNOG" id="COG0667">
    <property type="taxonomic scope" value="Bacteria"/>
</dbReference>
<dbReference type="EMBL" id="CP008953">
    <property type="protein sequence ID" value="AIG79382.1"/>
    <property type="molecule type" value="Genomic_DNA"/>
</dbReference>
<reference evidence="2 3" key="1">
    <citation type="journal article" date="2014" name="J. Biotechnol.">
        <title>Complete genome sequence of the actinobacterium Amycolatopsis japonica MG417-CF17(T) (=DSM 44213T) producing (S,S)-N,N'-ethylenediaminedisuccinic acid.</title>
        <authorList>
            <person name="Stegmann E."/>
            <person name="Albersmeier A."/>
            <person name="Spohn M."/>
            <person name="Gert H."/>
            <person name="Weber T."/>
            <person name="Wohlleben W."/>
            <person name="Kalinowski J."/>
            <person name="Ruckert C."/>
        </authorList>
    </citation>
    <scope>NUCLEOTIDE SEQUENCE [LARGE SCALE GENOMIC DNA]</scope>
    <source>
        <strain evidence="3">MG417-CF17 (DSM 44213)</strain>
    </source>
</reference>
<dbReference type="GO" id="GO:0005829">
    <property type="term" value="C:cytosol"/>
    <property type="evidence" value="ECO:0007669"/>
    <property type="project" value="TreeGrafter"/>
</dbReference>
<dbReference type="PANTHER" id="PTHR43364">
    <property type="entry name" value="NADH-SPECIFIC METHYLGLYOXAL REDUCTASE-RELATED"/>
    <property type="match status" value="1"/>
</dbReference>
<dbReference type="HOGENOM" id="CLU_023205_2_0_11"/>
<accession>A0A075UYS1</accession>
<evidence type="ECO:0000313" key="3">
    <source>
        <dbReference type="Proteomes" id="UP000028492"/>
    </source>
</evidence>
<evidence type="ECO:0000313" key="2">
    <source>
        <dbReference type="EMBL" id="AIG79382.1"/>
    </source>
</evidence>
<sequence length="334" mass="36586">MEKVELGRTGRKVSQVSLGCMTMGTATDERTSARILDAYLDDGGDFLDTANCYSWWVPGASGGESEELLGKLLKGRRDKVFLATKVSAAVADADSARKGYHDDGTADWDYIGRHFEGAGGDVIRRGVDESLRRLGTDHIDLYYVHVDDRATPLEETLAALDEIVRAGKVRQIGWSNVRTWRLERIRALAERHGWASPVAVQLQHSYLRPVADSASLATGDMLDFLRDNEDIALAAYSSILRGIYDDSARRLAHPVWQTYAGADGEARMAAVETVAREVGATGNQVALAWLLRQTSPRVLPLIGPRTWEHYEAIRPAFTLELGAEAMALLDGAGS</sequence>
<dbReference type="InterPro" id="IPR023210">
    <property type="entry name" value="NADP_OxRdtase_dom"/>
</dbReference>
<dbReference type="Gene3D" id="3.20.20.100">
    <property type="entry name" value="NADP-dependent oxidoreductase domain"/>
    <property type="match status" value="1"/>
</dbReference>
<dbReference type="SUPFAM" id="SSF51430">
    <property type="entry name" value="NAD(P)-linked oxidoreductase"/>
    <property type="match status" value="1"/>
</dbReference>
<gene>
    <name evidence="2" type="ORF">AJAP_32840</name>
</gene>
<dbReference type="PRINTS" id="PR00069">
    <property type="entry name" value="ALDKETRDTASE"/>
</dbReference>
<dbReference type="Pfam" id="PF00248">
    <property type="entry name" value="Aldo_ket_red"/>
    <property type="match status" value="1"/>
</dbReference>
<dbReference type="PANTHER" id="PTHR43364:SF6">
    <property type="entry name" value="OXIDOREDUCTASE-RELATED"/>
    <property type="match status" value="1"/>
</dbReference>
<proteinExistence type="predicted"/>
<dbReference type="AlphaFoldDB" id="A0A075UYS1"/>
<feature type="domain" description="NADP-dependent oxidoreductase" evidence="1">
    <location>
        <begin position="16"/>
        <end position="331"/>
    </location>
</feature>
<dbReference type="RefSeq" id="WP_038518572.1">
    <property type="nucleotide sequence ID" value="NZ_CP008953.1"/>
</dbReference>
<protein>
    <submittedName>
        <fullName evidence="2">Aldo/keto reductase</fullName>
    </submittedName>
</protein>
<dbReference type="InterPro" id="IPR036812">
    <property type="entry name" value="NAD(P)_OxRdtase_dom_sf"/>
</dbReference>
<evidence type="ECO:0000259" key="1">
    <source>
        <dbReference type="Pfam" id="PF00248"/>
    </source>
</evidence>
<dbReference type="Proteomes" id="UP000028492">
    <property type="component" value="Chromosome"/>
</dbReference>
<dbReference type="KEGG" id="aja:AJAP_32840"/>
<dbReference type="STRING" id="208439.AJAP_32840"/>
<dbReference type="InterPro" id="IPR050523">
    <property type="entry name" value="AKR_Detox_Biosynth"/>
</dbReference>
<dbReference type="InterPro" id="IPR020471">
    <property type="entry name" value="AKR"/>
</dbReference>